<keyword evidence="2" id="KW-0964">Secreted</keyword>
<comment type="subcellular location">
    <subcellularLocation>
        <location evidence="1">Secreted</location>
    </subcellularLocation>
</comment>
<keyword evidence="4" id="KW-0677">Repeat</keyword>
<dbReference type="FunFam" id="2.10.25.10:FF:000081">
    <property type="entry name" value="Netrin 1"/>
    <property type="match status" value="1"/>
</dbReference>
<protein>
    <submittedName>
        <fullName evidence="14">Netrin</fullName>
    </submittedName>
</protein>
<keyword evidence="3" id="KW-0732">Signal</keyword>
<dbReference type="Gene3D" id="2.60.120.260">
    <property type="entry name" value="Galactose-binding domain-like"/>
    <property type="match status" value="1"/>
</dbReference>
<keyword evidence="13" id="KW-1185">Reference proteome</keyword>
<evidence type="ECO:0000256" key="3">
    <source>
        <dbReference type="ARBA" id="ARBA00022729"/>
    </source>
</evidence>
<dbReference type="InterPro" id="IPR010558">
    <property type="entry name" value="Ly-6-related"/>
</dbReference>
<feature type="disulfide bond" evidence="8">
    <location>
        <begin position="497"/>
        <end position="514"/>
    </location>
</feature>
<evidence type="ECO:0000256" key="1">
    <source>
        <dbReference type="ARBA" id="ARBA00004613"/>
    </source>
</evidence>
<dbReference type="PANTHER" id="PTHR10574:SF365">
    <property type="entry name" value="NETRIN-A-RELATED"/>
    <property type="match status" value="1"/>
</dbReference>
<dbReference type="Pfam" id="PF01759">
    <property type="entry name" value="NTR"/>
    <property type="match status" value="1"/>
</dbReference>
<dbReference type="SMART" id="SM00136">
    <property type="entry name" value="LamNT"/>
    <property type="match status" value="1"/>
</dbReference>
<dbReference type="PROSITE" id="PS51117">
    <property type="entry name" value="LAMININ_NTER"/>
    <property type="match status" value="1"/>
</dbReference>
<dbReference type="GO" id="GO:0030424">
    <property type="term" value="C:axon"/>
    <property type="evidence" value="ECO:0007669"/>
    <property type="project" value="UniProtKB-ARBA"/>
</dbReference>
<dbReference type="GO" id="GO:0005576">
    <property type="term" value="C:extracellular region"/>
    <property type="evidence" value="ECO:0007669"/>
    <property type="project" value="UniProtKB-SubCell"/>
</dbReference>
<dbReference type="GO" id="GO:0005604">
    <property type="term" value="C:basement membrane"/>
    <property type="evidence" value="ECO:0007669"/>
    <property type="project" value="TreeGrafter"/>
</dbReference>
<dbReference type="PROSITE" id="PS50189">
    <property type="entry name" value="NTR"/>
    <property type="match status" value="1"/>
</dbReference>
<dbReference type="GO" id="GO:0048813">
    <property type="term" value="P:dendrite morphogenesis"/>
    <property type="evidence" value="ECO:0007669"/>
    <property type="project" value="UniProtKB-ARBA"/>
</dbReference>
<dbReference type="InterPro" id="IPR001134">
    <property type="entry name" value="Netrin_domain"/>
</dbReference>
<keyword evidence="9" id="KW-0812">Transmembrane</keyword>
<dbReference type="AlphaFoldDB" id="A0A914GXP8"/>
<name>A0A914GXP8_GLORO</name>
<reference evidence="14" key="1">
    <citation type="submission" date="2022-11" db="UniProtKB">
        <authorList>
            <consortium name="WormBaseParasite"/>
        </authorList>
    </citation>
    <scope>IDENTIFICATION</scope>
</reference>
<dbReference type="PROSITE" id="PS01248">
    <property type="entry name" value="EGF_LAM_1"/>
    <property type="match status" value="1"/>
</dbReference>
<dbReference type="Pfam" id="PF00055">
    <property type="entry name" value="Laminin_N"/>
    <property type="match status" value="1"/>
</dbReference>
<dbReference type="PROSITE" id="PS50027">
    <property type="entry name" value="EGF_LAM_2"/>
    <property type="match status" value="1"/>
</dbReference>
<feature type="disulfide bond" evidence="8">
    <location>
        <begin position="516"/>
        <end position="525"/>
    </location>
</feature>
<dbReference type="PANTHER" id="PTHR10574">
    <property type="entry name" value="NETRIN/LAMININ-RELATED"/>
    <property type="match status" value="1"/>
</dbReference>
<feature type="transmembrane region" description="Helical" evidence="9">
    <location>
        <begin position="98"/>
        <end position="116"/>
    </location>
</feature>
<keyword evidence="7 8" id="KW-0424">Laminin EGF-like domain</keyword>
<feature type="domain" description="Laminin EGF-like" evidence="10">
    <location>
        <begin position="495"/>
        <end position="544"/>
    </location>
</feature>
<feature type="domain" description="Laminin N-terminal" evidence="12">
    <location>
        <begin position="137"/>
        <end position="380"/>
    </location>
</feature>
<dbReference type="Gene3D" id="2.10.25.10">
    <property type="entry name" value="Laminin"/>
    <property type="match status" value="2"/>
</dbReference>
<dbReference type="GO" id="GO:0009888">
    <property type="term" value="P:tissue development"/>
    <property type="evidence" value="ECO:0007669"/>
    <property type="project" value="TreeGrafter"/>
</dbReference>
<accession>A0A914GXP8</accession>
<dbReference type="InterPro" id="IPR002049">
    <property type="entry name" value="LE_dom"/>
</dbReference>
<dbReference type="SUPFAM" id="SSF50242">
    <property type="entry name" value="TIMP-like"/>
    <property type="match status" value="1"/>
</dbReference>
<evidence type="ECO:0000313" key="14">
    <source>
        <dbReference type="WBParaSite" id="Gr19_v10_g12320.t1"/>
    </source>
</evidence>
<dbReference type="Pfam" id="PF06579">
    <property type="entry name" value="Ly-6_related"/>
    <property type="match status" value="1"/>
</dbReference>
<feature type="disulfide bond" evidence="8">
    <location>
        <begin position="528"/>
        <end position="542"/>
    </location>
</feature>
<dbReference type="CDD" id="cd00055">
    <property type="entry name" value="EGF_Lam"/>
    <property type="match status" value="3"/>
</dbReference>
<evidence type="ECO:0000256" key="8">
    <source>
        <dbReference type="PROSITE-ProRule" id="PRU00460"/>
    </source>
</evidence>
<evidence type="ECO:0000259" key="10">
    <source>
        <dbReference type="PROSITE" id="PS50027"/>
    </source>
</evidence>
<keyword evidence="5 8" id="KW-1015">Disulfide bond</keyword>
<keyword evidence="9" id="KW-1133">Transmembrane helix</keyword>
<evidence type="ECO:0000259" key="11">
    <source>
        <dbReference type="PROSITE" id="PS50189"/>
    </source>
</evidence>
<dbReference type="GO" id="GO:0008045">
    <property type="term" value="P:motor neuron axon guidance"/>
    <property type="evidence" value="ECO:0007669"/>
    <property type="project" value="TreeGrafter"/>
</dbReference>
<evidence type="ECO:0000256" key="7">
    <source>
        <dbReference type="ARBA" id="ARBA00023292"/>
    </source>
</evidence>
<proteinExistence type="predicted"/>
<evidence type="ECO:0000256" key="5">
    <source>
        <dbReference type="ARBA" id="ARBA00023157"/>
    </source>
</evidence>
<feature type="disulfide bond" evidence="8">
    <location>
        <begin position="495"/>
        <end position="507"/>
    </location>
</feature>
<dbReference type="FunFam" id="2.10.25.10:FF:000048">
    <property type="entry name" value="Netrin 3"/>
    <property type="match status" value="1"/>
</dbReference>
<keyword evidence="6" id="KW-0325">Glycoprotein</keyword>
<keyword evidence="9" id="KW-0472">Membrane</keyword>
<dbReference type="Pfam" id="PF24973">
    <property type="entry name" value="EGF_LMN_ATRN"/>
    <property type="match status" value="1"/>
</dbReference>
<evidence type="ECO:0000313" key="13">
    <source>
        <dbReference type="Proteomes" id="UP000887572"/>
    </source>
</evidence>
<evidence type="ECO:0000256" key="2">
    <source>
        <dbReference type="ARBA" id="ARBA00022525"/>
    </source>
</evidence>
<dbReference type="GO" id="GO:1902667">
    <property type="term" value="P:regulation of axon guidance"/>
    <property type="evidence" value="ECO:0007669"/>
    <property type="project" value="UniProtKB-ARBA"/>
</dbReference>
<dbReference type="Pfam" id="PF00053">
    <property type="entry name" value="EGF_laminin"/>
    <property type="match status" value="2"/>
</dbReference>
<evidence type="ECO:0000256" key="4">
    <source>
        <dbReference type="ARBA" id="ARBA00022737"/>
    </source>
</evidence>
<dbReference type="WBParaSite" id="Gr19_v10_g12320.t1">
    <property type="protein sequence ID" value="Gr19_v10_g12320.t1"/>
    <property type="gene ID" value="Gr19_v10_g12320"/>
</dbReference>
<dbReference type="InterPro" id="IPR008993">
    <property type="entry name" value="TIMP-like_OB-fold"/>
</dbReference>
<dbReference type="InterPro" id="IPR056863">
    <property type="entry name" value="LMN_ATRN_NET-like_EGF"/>
</dbReference>
<evidence type="ECO:0000256" key="9">
    <source>
        <dbReference type="SAM" id="Phobius"/>
    </source>
</evidence>
<organism evidence="13 14">
    <name type="scientific">Globodera rostochiensis</name>
    <name type="common">Golden nematode worm</name>
    <name type="synonym">Heterodera rostochiensis</name>
    <dbReference type="NCBI Taxonomy" id="31243"/>
    <lineage>
        <taxon>Eukaryota</taxon>
        <taxon>Metazoa</taxon>
        <taxon>Ecdysozoa</taxon>
        <taxon>Nematoda</taxon>
        <taxon>Chromadorea</taxon>
        <taxon>Rhabditida</taxon>
        <taxon>Tylenchina</taxon>
        <taxon>Tylenchomorpha</taxon>
        <taxon>Tylenchoidea</taxon>
        <taxon>Heteroderidae</taxon>
        <taxon>Heteroderinae</taxon>
        <taxon>Globodera</taxon>
    </lineage>
</organism>
<dbReference type="GO" id="GO:0009887">
    <property type="term" value="P:animal organ morphogenesis"/>
    <property type="evidence" value="ECO:0007669"/>
    <property type="project" value="TreeGrafter"/>
</dbReference>
<dbReference type="InterPro" id="IPR008211">
    <property type="entry name" value="Laminin_N"/>
</dbReference>
<dbReference type="SMART" id="SM00180">
    <property type="entry name" value="EGF_Lam"/>
    <property type="match status" value="3"/>
</dbReference>
<dbReference type="InterPro" id="IPR018933">
    <property type="entry name" value="Netrin_module_non-TIMP"/>
</dbReference>
<sequence>MSQNPMQALQNIIQSKGPGVVSQRTVKWSHTRDSRSNAKTVLKCPFSNINTDDPKVPCQPPGAGMRHSSCTFALDKQTKPPVWAQLGGVAMPRFPQPFLLLLLLPFLCHFVVRAAYFSQFSSMRQPERDPCYDSSGRPIRCVPDFINAAYGKPVIASSTCGSGGKPSSFCVVSESTGGLLQEKCELCDPSDLRLAHPAALLTDLNNANNLTCWVSEPTSAYPNNVTLTLSLGKKFEITYVSLHFCGRLADSLAIYKSANRGRSWTPMQFYSTECQKVYQRTKEAPINRENEQAARCTDSHILSPLSDRIAFATLEGRPSAMEFEQSPVLQDWVTATDIRVVFNRLSADQAELYGLAESDKLSERIRRDNASVVELSEPDRARERCVIDRMGRYACDCKHATTGLDCEKCRPFHYDRPWARATAEDANACVACNCNLHSRKCRFNAELYRLSGYQSGGVCLNCRHNTAGRNCHYCRFGYFRDQSKPITHRKACKPCLCHPIGSLSRNCNQTSGQCICKPGVDGPTCNRCAKGFKQSLSPDTPCIRPPPLSSLAKSTYPKEDCEKCRATPNRLTHKKFCRRDYALKLQLIGRELVDGWAKFRAQLIDRPIKDQRGTLESREMGDGAELSLWLPNRNLLCKCPRLKVGRKYLLLARHGSFKSDAKSIAKDLGVEFGGKGDKPSLKQSPSAVVFDRQTVVMEWGDEVAERVQRFGHRRHFVEKCRRIRAEEDAAQGKIRRRRGGASACLCPGGGAIVLGLPFGRGEKALPAGKGMKIPFVASRDVNSCWWCTSTQRTKRSLGNISRPPPARLPPHRLPTVLLQHLLPLISLIRRHLPLCATIPTHLLTILNHRQPPRRSHQSLFLLFVISFPLRTLAHYQGASSDYLFGSNSPRYCFSCMSKEFESHWSYLDEIYYRPMNFTDECHAIPTGALIGRTPCAHSVCVTVIEPRMLAGQYLGNNVIRGCFSSVFKYGEAPTDNLVDTSCSTFPMRALLPRHLALKASNRTQVELCRCLGNLCNDYPWTPLINSSDAHQRNAPTTAIAICTMIILMSILFHSFSFSPSVPQFHSLTFKINC</sequence>
<evidence type="ECO:0000259" key="12">
    <source>
        <dbReference type="PROSITE" id="PS51117"/>
    </source>
</evidence>
<feature type="domain" description="NTR" evidence="11">
    <location>
        <begin position="561"/>
        <end position="720"/>
    </location>
</feature>
<dbReference type="Gene3D" id="2.40.50.120">
    <property type="match status" value="1"/>
</dbReference>
<dbReference type="SUPFAM" id="SSF57196">
    <property type="entry name" value="EGF/Laminin"/>
    <property type="match status" value="3"/>
</dbReference>
<evidence type="ECO:0000256" key="6">
    <source>
        <dbReference type="ARBA" id="ARBA00023180"/>
    </source>
</evidence>
<dbReference type="InterPro" id="IPR050440">
    <property type="entry name" value="Laminin/Netrin_ECM"/>
</dbReference>
<dbReference type="Proteomes" id="UP000887572">
    <property type="component" value="Unplaced"/>
</dbReference>